<dbReference type="Gene3D" id="1.20.1070.10">
    <property type="entry name" value="Rhodopsin 7-helix transmembrane proteins"/>
    <property type="match status" value="1"/>
</dbReference>
<dbReference type="PANTHER" id="PTHR10489:SF946">
    <property type="entry name" value="LEUKOTRIENE B4 RECEPTOR 1-LIKE"/>
    <property type="match status" value="1"/>
</dbReference>
<proteinExistence type="predicted"/>
<keyword evidence="2 8" id="KW-0812">Transmembrane</keyword>
<keyword evidence="6" id="KW-0675">Receptor</keyword>
<feature type="transmembrane region" description="Helical" evidence="8">
    <location>
        <begin position="66"/>
        <end position="89"/>
    </location>
</feature>
<dbReference type="InterPro" id="IPR017452">
    <property type="entry name" value="GPCR_Rhodpsn_7TM"/>
</dbReference>
<dbReference type="InterPro" id="IPR050119">
    <property type="entry name" value="CCR1-9-like"/>
</dbReference>
<keyword evidence="11" id="KW-1185">Reference proteome</keyword>
<feature type="transmembrane region" description="Helical" evidence="8">
    <location>
        <begin position="225"/>
        <end position="251"/>
    </location>
</feature>
<name>A0ABV0PTA3_9TELE</name>
<gene>
    <name evidence="10" type="ORF">GOODEAATRI_031706</name>
</gene>
<organism evidence="10 11">
    <name type="scientific">Goodea atripinnis</name>
    <dbReference type="NCBI Taxonomy" id="208336"/>
    <lineage>
        <taxon>Eukaryota</taxon>
        <taxon>Metazoa</taxon>
        <taxon>Chordata</taxon>
        <taxon>Craniata</taxon>
        <taxon>Vertebrata</taxon>
        <taxon>Euteleostomi</taxon>
        <taxon>Actinopterygii</taxon>
        <taxon>Neopterygii</taxon>
        <taxon>Teleostei</taxon>
        <taxon>Neoteleostei</taxon>
        <taxon>Acanthomorphata</taxon>
        <taxon>Ovalentaria</taxon>
        <taxon>Atherinomorphae</taxon>
        <taxon>Cyprinodontiformes</taxon>
        <taxon>Goodeidae</taxon>
        <taxon>Goodea</taxon>
    </lineage>
</organism>
<sequence length="295" mass="33528">MEQPNYTVVTFNLSFSGYLPHPYWSYNGLIPAVVLSFCFVLGVPGNIAVILLKLKWQKISSLSQSLMLNLAISDLLCLLTLPPTIYSSLFDWTFGLVACKLQSYLLYCSVCCSQLTVTVLGIQRYLHVVRQQRWHQEQKRLLLVLLWLVAVILSIPVLFVRQVTTHQQWTVCEPQYSSEAQWVVVLLEETLFEFFSLFIVVFGYIRLQRKINQAAFFNNPPTTRLITSIIVSNFLLGAPYIIINVLGVAAISVKNKGLLKFCSNTWNTVRALTVLMRCVNPLLYAFNSRKCATAS</sequence>
<accession>A0ABV0PTA3</accession>
<evidence type="ECO:0000256" key="5">
    <source>
        <dbReference type="ARBA" id="ARBA00023136"/>
    </source>
</evidence>
<keyword evidence="7" id="KW-0807">Transducer</keyword>
<feature type="transmembrane region" description="Helical" evidence="8">
    <location>
        <begin position="180"/>
        <end position="205"/>
    </location>
</feature>
<keyword evidence="3 8" id="KW-1133">Transmembrane helix</keyword>
<dbReference type="EMBL" id="JAHRIO010085493">
    <property type="protein sequence ID" value="MEQ2186738.1"/>
    <property type="molecule type" value="Genomic_DNA"/>
</dbReference>
<evidence type="ECO:0000256" key="8">
    <source>
        <dbReference type="SAM" id="Phobius"/>
    </source>
</evidence>
<dbReference type="PROSITE" id="PS50262">
    <property type="entry name" value="G_PROTEIN_RECEP_F1_2"/>
    <property type="match status" value="1"/>
</dbReference>
<feature type="domain" description="G-protein coupled receptors family 1 profile" evidence="9">
    <location>
        <begin position="45"/>
        <end position="284"/>
    </location>
</feature>
<protein>
    <recommendedName>
        <fullName evidence="9">G-protein coupled receptors family 1 profile domain-containing protein</fullName>
    </recommendedName>
</protein>
<evidence type="ECO:0000256" key="3">
    <source>
        <dbReference type="ARBA" id="ARBA00022989"/>
    </source>
</evidence>
<evidence type="ECO:0000256" key="7">
    <source>
        <dbReference type="ARBA" id="ARBA00023224"/>
    </source>
</evidence>
<evidence type="ECO:0000313" key="10">
    <source>
        <dbReference type="EMBL" id="MEQ2186738.1"/>
    </source>
</evidence>
<comment type="subcellular location">
    <subcellularLocation>
        <location evidence="1">Membrane</location>
    </subcellularLocation>
</comment>
<evidence type="ECO:0000313" key="11">
    <source>
        <dbReference type="Proteomes" id="UP001476798"/>
    </source>
</evidence>
<dbReference type="Pfam" id="PF00001">
    <property type="entry name" value="7tm_1"/>
    <property type="match status" value="1"/>
</dbReference>
<dbReference type="PANTHER" id="PTHR10489">
    <property type="entry name" value="CELL ADHESION MOLECULE"/>
    <property type="match status" value="1"/>
</dbReference>
<evidence type="ECO:0000256" key="1">
    <source>
        <dbReference type="ARBA" id="ARBA00004370"/>
    </source>
</evidence>
<evidence type="ECO:0000256" key="4">
    <source>
        <dbReference type="ARBA" id="ARBA00023040"/>
    </source>
</evidence>
<evidence type="ECO:0000259" key="9">
    <source>
        <dbReference type="PROSITE" id="PS50262"/>
    </source>
</evidence>
<evidence type="ECO:0000256" key="2">
    <source>
        <dbReference type="ARBA" id="ARBA00022692"/>
    </source>
</evidence>
<dbReference type="Proteomes" id="UP001476798">
    <property type="component" value="Unassembled WGS sequence"/>
</dbReference>
<dbReference type="PRINTS" id="PR00237">
    <property type="entry name" value="GPCRRHODOPSN"/>
</dbReference>
<feature type="transmembrane region" description="Helical" evidence="8">
    <location>
        <begin position="101"/>
        <end position="120"/>
    </location>
</feature>
<keyword evidence="5 8" id="KW-0472">Membrane</keyword>
<feature type="transmembrane region" description="Helical" evidence="8">
    <location>
        <begin position="29"/>
        <end position="54"/>
    </location>
</feature>
<comment type="caution">
    <text evidence="10">The sequence shown here is derived from an EMBL/GenBank/DDBJ whole genome shotgun (WGS) entry which is preliminary data.</text>
</comment>
<keyword evidence="4" id="KW-0297">G-protein coupled receptor</keyword>
<dbReference type="SUPFAM" id="SSF81321">
    <property type="entry name" value="Family A G protein-coupled receptor-like"/>
    <property type="match status" value="1"/>
</dbReference>
<reference evidence="10 11" key="1">
    <citation type="submission" date="2021-06" db="EMBL/GenBank/DDBJ databases">
        <authorList>
            <person name="Palmer J.M."/>
        </authorList>
    </citation>
    <scope>NUCLEOTIDE SEQUENCE [LARGE SCALE GENOMIC DNA]</scope>
    <source>
        <strain evidence="10 11">GA_2019</strain>
        <tissue evidence="10">Muscle</tissue>
    </source>
</reference>
<dbReference type="InterPro" id="IPR000276">
    <property type="entry name" value="GPCR_Rhodpsn"/>
</dbReference>
<feature type="transmembrane region" description="Helical" evidence="8">
    <location>
        <begin position="141"/>
        <end position="160"/>
    </location>
</feature>
<evidence type="ECO:0000256" key="6">
    <source>
        <dbReference type="ARBA" id="ARBA00023170"/>
    </source>
</evidence>